<evidence type="ECO:0000256" key="2">
    <source>
        <dbReference type="ARBA" id="ARBA00023235"/>
    </source>
</evidence>
<sequence>MKIIIASDHAGLELRRELVSALQELRAEVHDVGPTTNASVDYPDFAKTVCRAVAAGEYPYGVLVCGTGIGMSITANKYRGIRAALCTSEFEARMTRAHNDANVLCLGQRVVGAGLARSIVEAFVATPFEGGRHQKRLDKIREAESDNGR</sequence>
<dbReference type="EMBL" id="JPMI01000302">
    <property type="protein sequence ID" value="KFA88192.1"/>
    <property type="molecule type" value="Genomic_DNA"/>
</dbReference>
<evidence type="ECO:0000256" key="4">
    <source>
        <dbReference type="PIRSR" id="PIRSR005384-2"/>
    </source>
</evidence>
<accession>A0A084SIA7</accession>
<gene>
    <name evidence="5" type="ORF">Q664_43200</name>
</gene>
<dbReference type="Proteomes" id="UP000028547">
    <property type="component" value="Unassembled WGS sequence"/>
</dbReference>
<feature type="binding site" evidence="4">
    <location>
        <position position="99"/>
    </location>
    <ligand>
        <name>D-ribulose 5-phosphate</name>
        <dbReference type="ChEBI" id="CHEBI:58121"/>
    </ligand>
</feature>
<dbReference type="PANTHER" id="PTHR30345:SF0">
    <property type="entry name" value="DNA DAMAGE-REPAIR_TOLERATION PROTEIN DRT102"/>
    <property type="match status" value="1"/>
</dbReference>
<dbReference type="PIRSF" id="PIRSF005384">
    <property type="entry name" value="RpiB_LacA_B"/>
    <property type="match status" value="1"/>
</dbReference>
<comment type="caution">
    <text evidence="5">The sequence shown here is derived from an EMBL/GenBank/DDBJ whole genome shotgun (WGS) entry which is preliminary data.</text>
</comment>
<dbReference type="AlphaFoldDB" id="A0A084SIA7"/>
<dbReference type="Pfam" id="PF02502">
    <property type="entry name" value="LacAB_rpiB"/>
    <property type="match status" value="1"/>
</dbReference>
<dbReference type="NCBIfam" id="TIGR01120">
    <property type="entry name" value="rpiB"/>
    <property type="match status" value="1"/>
</dbReference>
<dbReference type="InterPro" id="IPR004785">
    <property type="entry name" value="RpiB"/>
</dbReference>
<evidence type="ECO:0000313" key="5">
    <source>
        <dbReference type="EMBL" id="KFA88192.1"/>
    </source>
</evidence>
<feature type="active site" description="Proton acceptor" evidence="3">
    <location>
        <position position="65"/>
    </location>
</feature>
<reference evidence="5 6" key="1">
    <citation type="submission" date="2014-07" db="EMBL/GenBank/DDBJ databases">
        <title>Draft Genome Sequence of Gephyronic Acid Producer, Cystobacter violaceus Strain Cb vi76.</title>
        <authorList>
            <person name="Stevens D.C."/>
            <person name="Young J."/>
            <person name="Carmichael R."/>
            <person name="Tan J."/>
            <person name="Taylor R.E."/>
        </authorList>
    </citation>
    <scope>NUCLEOTIDE SEQUENCE [LARGE SCALE GENOMIC DNA]</scope>
    <source>
        <strain evidence="5 6">Cb vi76</strain>
    </source>
</reference>
<feature type="binding site" evidence="4">
    <location>
        <position position="132"/>
    </location>
    <ligand>
        <name>D-ribulose 5-phosphate</name>
        <dbReference type="ChEBI" id="CHEBI:58121"/>
    </ligand>
</feature>
<dbReference type="RefSeq" id="WP_043409743.1">
    <property type="nucleotide sequence ID" value="NZ_JPMI01000302.1"/>
</dbReference>
<proteinExistence type="inferred from homology"/>
<evidence type="ECO:0000256" key="1">
    <source>
        <dbReference type="ARBA" id="ARBA00008754"/>
    </source>
</evidence>
<dbReference type="GO" id="GO:0004751">
    <property type="term" value="F:ribose-5-phosphate isomerase activity"/>
    <property type="evidence" value="ECO:0007669"/>
    <property type="project" value="TreeGrafter"/>
</dbReference>
<dbReference type="GO" id="GO:0019316">
    <property type="term" value="P:D-allose catabolic process"/>
    <property type="evidence" value="ECO:0007669"/>
    <property type="project" value="TreeGrafter"/>
</dbReference>
<feature type="binding site" evidence="4">
    <location>
        <position position="109"/>
    </location>
    <ligand>
        <name>D-ribulose 5-phosphate</name>
        <dbReference type="ChEBI" id="CHEBI:58121"/>
    </ligand>
</feature>
<dbReference type="PANTHER" id="PTHR30345">
    <property type="entry name" value="RIBOSE-5-PHOSPHATE ISOMERASE B"/>
    <property type="match status" value="1"/>
</dbReference>
<dbReference type="NCBIfam" id="TIGR00689">
    <property type="entry name" value="rpiB_lacA_lacB"/>
    <property type="match status" value="1"/>
</dbReference>
<dbReference type="GO" id="GO:0009052">
    <property type="term" value="P:pentose-phosphate shunt, non-oxidative branch"/>
    <property type="evidence" value="ECO:0007669"/>
    <property type="project" value="TreeGrafter"/>
</dbReference>
<organism evidence="5 6">
    <name type="scientific">Archangium violaceum Cb vi76</name>
    <dbReference type="NCBI Taxonomy" id="1406225"/>
    <lineage>
        <taxon>Bacteria</taxon>
        <taxon>Pseudomonadati</taxon>
        <taxon>Myxococcota</taxon>
        <taxon>Myxococcia</taxon>
        <taxon>Myxococcales</taxon>
        <taxon>Cystobacterineae</taxon>
        <taxon>Archangiaceae</taxon>
        <taxon>Archangium</taxon>
    </lineage>
</organism>
<protein>
    <submittedName>
        <fullName evidence="5">Ribose 5-phosphate isomerase</fullName>
    </submittedName>
</protein>
<dbReference type="Gene3D" id="3.40.1400.10">
    <property type="entry name" value="Sugar-phosphate isomerase, RpiB/LacA/LacB"/>
    <property type="match status" value="1"/>
</dbReference>
<name>A0A084SIA7_9BACT</name>
<evidence type="ECO:0000256" key="3">
    <source>
        <dbReference type="PIRSR" id="PIRSR005384-1"/>
    </source>
</evidence>
<dbReference type="NCBIfam" id="NF004051">
    <property type="entry name" value="PRK05571.1"/>
    <property type="match status" value="1"/>
</dbReference>
<dbReference type="InterPro" id="IPR003500">
    <property type="entry name" value="RpiB_LacA_LacB"/>
</dbReference>
<evidence type="ECO:0000313" key="6">
    <source>
        <dbReference type="Proteomes" id="UP000028547"/>
    </source>
</evidence>
<dbReference type="SUPFAM" id="SSF89623">
    <property type="entry name" value="Ribose/Galactose isomerase RpiB/AlsB"/>
    <property type="match status" value="1"/>
</dbReference>
<feature type="binding site" evidence="4">
    <location>
        <begin position="66"/>
        <end position="70"/>
    </location>
    <ligand>
        <name>D-ribulose 5-phosphate</name>
        <dbReference type="ChEBI" id="CHEBI:58121"/>
    </ligand>
</feature>
<feature type="binding site" evidence="4">
    <location>
        <position position="136"/>
    </location>
    <ligand>
        <name>D-ribulose 5-phosphate</name>
        <dbReference type="ChEBI" id="CHEBI:58121"/>
    </ligand>
</feature>
<dbReference type="InterPro" id="IPR036569">
    <property type="entry name" value="RpiB_LacA_LacB_sf"/>
</dbReference>
<comment type="similarity">
    <text evidence="1">Belongs to the LacAB/RpiB family.</text>
</comment>
<keyword evidence="2 5" id="KW-0413">Isomerase</keyword>
<feature type="binding site" evidence="4">
    <location>
        <begin position="8"/>
        <end position="9"/>
    </location>
    <ligand>
        <name>D-ribulose 5-phosphate</name>
        <dbReference type="ChEBI" id="CHEBI:58121"/>
    </ligand>
</feature>
<feature type="active site" description="Proton donor" evidence="3">
    <location>
        <position position="98"/>
    </location>
</feature>